<feature type="signal peptide" evidence="1">
    <location>
        <begin position="1"/>
        <end position="20"/>
    </location>
</feature>
<dbReference type="InterPro" id="IPR023614">
    <property type="entry name" value="Porin_dom_sf"/>
</dbReference>
<dbReference type="SUPFAM" id="SSF56935">
    <property type="entry name" value="Porins"/>
    <property type="match status" value="1"/>
</dbReference>
<dbReference type="RefSeq" id="WP_155438260.1">
    <property type="nucleotide sequence ID" value="NZ_WNLA01000003.1"/>
</dbReference>
<keyword evidence="3" id="KW-1185">Reference proteome</keyword>
<name>A0A6L6PY57_9BURK</name>
<evidence type="ECO:0000256" key="1">
    <source>
        <dbReference type="SAM" id="SignalP"/>
    </source>
</evidence>
<keyword evidence="1" id="KW-0732">Signal</keyword>
<organism evidence="2 3">
    <name type="scientific">Pseudoduganella ginsengisoli</name>
    <dbReference type="NCBI Taxonomy" id="1462440"/>
    <lineage>
        <taxon>Bacteria</taxon>
        <taxon>Pseudomonadati</taxon>
        <taxon>Pseudomonadota</taxon>
        <taxon>Betaproteobacteria</taxon>
        <taxon>Burkholderiales</taxon>
        <taxon>Oxalobacteraceae</taxon>
        <taxon>Telluria group</taxon>
        <taxon>Pseudoduganella</taxon>
    </lineage>
</organism>
<comment type="caution">
    <text evidence="2">The sequence shown here is derived from an EMBL/GenBank/DDBJ whole genome shotgun (WGS) entry which is preliminary data.</text>
</comment>
<feature type="chain" id="PRO_5026741357" description="Porin" evidence="1">
    <location>
        <begin position="21"/>
        <end position="407"/>
    </location>
</feature>
<reference evidence="2 3" key="1">
    <citation type="submission" date="2019-11" db="EMBL/GenBank/DDBJ databases">
        <title>Type strains purchased from KCTC, JCM and DSMZ.</title>
        <authorList>
            <person name="Lu H."/>
        </authorList>
    </citation>
    <scope>NUCLEOTIDE SEQUENCE [LARGE SCALE GENOMIC DNA]</scope>
    <source>
        <strain evidence="2 3">KCTC 42409</strain>
    </source>
</reference>
<evidence type="ECO:0000313" key="2">
    <source>
        <dbReference type="EMBL" id="MTW01858.1"/>
    </source>
</evidence>
<dbReference type="OrthoDB" id="197869at2"/>
<accession>A0A6L6PY57</accession>
<evidence type="ECO:0000313" key="3">
    <source>
        <dbReference type="Proteomes" id="UP000484015"/>
    </source>
</evidence>
<proteinExistence type="predicted"/>
<dbReference type="Proteomes" id="UP000484015">
    <property type="component" value="Unassembled WGS sequence"/>
</dbReference>
<gene>
    <name evidence="2" type="ORF">GM668_07115</name>
</gene>
<dbReference type="EMBL" id="WNLA01000003">
    <property type="protein sequence ID" value="MTW01858.1"/>
    <property type="molecule type" value="Genomic_DNA"/>
</dbReference>
<sequence length="407" mass="43261">MKKQLLVAAILAALGFQAQAGSLGDGNLSISGFGTLAAAKSDNDTVQFTRYNQAVGVKKTPRIGLDSNLGLQATYQVNDWLSGTAQVLTRKNTSPEFTTDLTWGFLKAKINDEVNVRVGRVVMPAFLISDYQNVGYANTMMRPPIELYGQAPLENMDGADVNYQHAFGDTNVTAQAFIGTARGKLVVTTAGGVLAHYRAPVAGASVTIERGPLTFRLGHASANMHSSDLTPINNLAATLKTVGFAQLGEDLGLVPGKRMTFTSVGATLDWNNVLVQTEYAQRRAKEPVYIPQTNAWYVMGGYRFGKVLPYYAHAASEGAGSKVTVPATLGRVPALAALNAGVNNLLTAAEQSSDLVGVRWDFAKSVALKVQVDRVKPKVKSGALTVPAGYTQKDSVTVVAAGVDFVF</sequence>
<dbReference type="AlphaFoldDB" id="A0A6L6PY57"/>
<dbReference type="Gene3D" id="2.40.160.10">
    <property type="entry name" value="Porin"/>
    <property type="match status" value="1"/>
</dbReference>
<protein>
    <recommendedName>
        <fullName evidence="4">Porin</fullName>
    </recommendedName>
</protein>
<evidence type="ECO:0008006" key="4">
    <source>
        <dbReference type="Google" id="ProtNLM"/>
    </source>
</evidence>